<keyword evidence="2" id="KW-0645">Protease</keyword>
<evidence type="ECO:0000256" key="4">
    <source>
        <dbReference type="ARBA" id="ARBA00022801"/>
    </source>
</evidence>
<dbReference type="RefSeq" id="WP_345630806.1">
    <property type="nucleotide sequence ID" value="NZ_BAABJQ010000009.1"/>
</dbReference>
<evidence type="ECO:0000313" key="9">
    <source>
        <dbReference type="Proteomes" id="UP001501570"/>
    </source>
</evidence>
<keyword evidence="4" id="KW-0378">Hydrolase</keyword>
<dbReference type="SUPFAM" id="SSF117281">
    <property type="entry name" value="Kelch motif"/>
    <property type="match status" value="1"/>
</dbReference>
<dbReference type="PANTHER" id="PTHR46344:SF27">
    <property type="entry name" value="KELCH REPEAT SUPERFAMILY PROTEIN"/>
    <property type="match status" value="1"/>
</dbReference>
<dbReference type="EMBL" id="BAABJQ010000009">
    <property type="protein sequence ID" value="GAA5187184.1"/>
    <property type="molecule type" value="Genomic_DNA"/>
</dbReference>
<dbReference type="SUPFAM" id="SSF49464">
    <property type="entry name" value="Carboxypeptidase regulatory domain-like"/>
    <property type="match status" value="3"/>
</dbReference>
<dbReference type="SMART" id="SM00612">
    <property type="entry name" value="Kelch"/>
    <property type="match status" value="5"/>
</dbReference>
<dbReference type="CDD" id="cd04056">
    <property type="entry name" value="Peptidases_S53"/>
    <property type="match status" value="1"/>
</dbReference>
<dbReference type="InterPro" id="IPR006652">
    <property type="entry name" value="Kelch_1"/>
</dbReference>
<dbReference type="Pfam" id="PF24681">
    <property type="entry name" value="Kelch_KLHDC2_KLHL20_DRC7"/>
    <property type="match status" value="1"/>
</dbReference>
<dbReference type="InterPro" id="IPR008969">
    <property type="entry name" value="CarboxyPept-like_regulatory"/>
</dbReference>
<dbReference type="Gene3D" id="2.60.120.260">
    <property type="entry name" value="Galactose-binding domain-like"/>
    <property type="match status" value="1"/>
</dbReference>
<dbReference type="InterPro" id="IPR036852">
    <property type="entry name" value="Peptidase_S8/S53_dom_sf"/>
</dbReference>
<evidence type="ECO:0000256" key="1">
    <source>
        <dbReference type="ARBA" id="ARBA00022441"/>
    </source>
</evidence>
<dbReference type="Pfam" id="PF13620">
    <property type="entry name" value="CarboxypepD_reg"/>
    <property type="match status" value="2"/>
</dbReference>
<dbReference type="PROSITE" id="PS51695">
    <property type="entry name" value="SEDOLISIN"/>
    <property type="match status" value="1"/>
</dbReference>
<gene>
    <name evidence="8" type="ORF">GCM10023322_34960</name>
</gene>
<dbReference type="Gene3D" id="2.60.40.1120">
    <property type="entry name" value="Carboxypeptidase-like, regulatory domain"/>
    <property type="match status" value="4"/>
</dbReference>
<keyword evidence="9" id="KW-1185">Reference proteome</keyword>
<evidence type="ECO:0000313" key="8">
    <source>
        <dbReference type="EMBL" id="GAA5187184.1"/>
    </source>
</evidence>
<dbReference type="Proteomes" id="UP001501570">
    <property type="component" value="Unassembled WGS sequence"/>
</dbReference>
<dbReference type="SUPFAM" id="SSF49899">
    <property type="entry name" value="Concanavalin A-like lectins/glucanases"/>
    <property type="match status" value="1"/>
</dbReference>
<comment type="caution">
    <text evidence="8">The sequence shown here is derived from an EMBL/GenBank/DDBJ whole genome shotgun (WGS) entry which is preliminary data.</text>
</comment>
<evidence type="ECO:0000256" key="3">
    <source>
        <dbReference type="ARBA" id="ARBA00022737"/>
    </source>
</evidence>
<keyword evidence="3" id="KW-0677">Repeat</keyword>
<accession>A0ABP9RU19</accession>
<name>A0ABP9RU19_9ACTN</name>
<dbReference type="PANTHER" id="PTHR46344">
    <property type="entry name" value="OS02G0202900 PROTEIN"/>
    <property type="match status" value="1"/>
</dbReference>
<dbReference type="InterPro" id="IPR013320">
    <property type="entry name" value="ConA-like_dom_sf"/>
</dbReference>
<keyword evidence="5" id="KW-0720">Serine protease</keyword>
<protein>
    <recommendedName>
        <fullName evidence="7">Peptidase S53 domain-containing protein</fullName>
    </recommendedName>
</protein>
<sequence length="1433" mass="144564">MASDRSGSARLAPRRDPGQSSAIRLLAAAAALLLATLVTQVPQDAATAAPATGAQVATQALCGPPKPGQFTCFALRRTDLKQGAGLQARDGAATTPPDGYGPADLHSAYGLPADGGAGETVAIVDAFDDPNAESDLAVYRQQFGLPACDAASGCFRKVDQRGGAAYPAADDGWAGEISLDLDMVSAIAPAAHILLVEADNPDTDSLGTAVNTAVALGAKYVSNSYGGYGEDPSSLAYDEAYYDHPGTAIVASSGDDGYGVSYPASSPYVTSVGGTALTRDGSARGWSETVWNSVANTSDGPRWGAPGSGCSAVEPKPSFQTDPDCPGRSVADVSAVSDPATGVAVYNSYSDAGWNVYGGTSAASPIIAGVYADAGTPVAGSYPASYPYLSPGALNDVTVGDNASCADSSLCGFGTTPQCTPRYECVAGPGYDGPTGLGTPQGLSAFRPGPHATLAGTVTDASTGRAVAGASVTLGAYHATTDSGGAYQLVVPVGSYPLSVAAFGYADQDLGSVELADGASVTRDVALTPVPTQTISGTVRDGGGHDWGVYAKVTVDGVPGTAFTDPATGAYSVKVPMDHTYTLHATALYPGYQPASADVSVGESGVEADLRLPVSTTGALAPGYAITYHGGAQQSFDTSTTPDGWTVKNNTSAGGWQFDDPLNRGNQTGGNGHFAIVDDYALGWLPADTELISPSYDFSAEKTPELDFDTALPSTYRLDDPTADVDVSTDDGQTWTTVWHHTDVINGPAHEVVPLDQFAGKPSVRVRFHFTGALTGTWQLDDVAIGTRALQTLTGGLLVGQVTDANTGAGVLGATVSGVAVPTDSGHAVATPGDSALPNGLYWLFSGRTGKQQFTAGLPGFGYPAVTAKVPVASNAVTAADFALHPAQLRANESAVAGSVPWGGTKTVNLTVTNTGGSPATVTLGEQALGGAPSPAAGAARQRVKAGVTPLTASSVAASPAPTGTAPTGTAPTGTARAGAAPAGQAWQPLTDLPTGTYGGIAAVAGGVLYAGLGEAPGGQWSNAFYSYDPASASWTTLASATTKRFGAAYGVIRGKLYVTGGRDSAGNPIKGGEVYDPATNAWSQIADAPVAYGDEGSAVLGDKLYVIGGCDWDGCGYNTVQVYDPASDTWSAGPPYPAPVSFPSCATVDGVLYCAGGADEPADAVGTDTATGYKLDSTSGKWTRIADAPVDFWGAAATAADGRLLSAGGDVLSAGSMTNEAYAYDPATDAWSAMPNLASPVMEAAGAIGWYVLGGLNGYSVPEATAQKLPGYDAPHADVPWLSENVTTVTIGAGKSAAVKVTLDATAMGSADTGDHHASLLIDSDTPYGSLTVPITMTITAPAGWGELTGTVTGRSADGTQMPLSGAVVQVDTKNGDTTLTTDDQGAYRLWLPTKDNPLTVIVAATGYQPDTRTVKLVKGGVVAADFSLAAR</sequence>
<evidence type="ECO:0000256" key="6">
    <source>
        <dbReference type="SAM" id="MobiDB-lite"/>
    </source>
</evidence>
<proteinExistence type="predicted"/>
<dbReference type="InterPro" id="IPR015915">
    <property type="entry name" value="Kelch-typ_b-propeller"/>
</dbReference>
<reference evidence="9" key="1">
    <citation type="journal article" date="2019" name="Int. J. Syst. Evol. Microbiol.">
        <title>The Global Catalogue of Microorganisms (GCM) 10K type strain sequencing project: providing services to taxonomists for standard genome sequencing and annotation.</title>
        <authorList>
            <consortium name="The Broad Institute Genomics Platform"/>
            <consortium name="The Broad Institute Genome Sequencing Center for Infectious Disease"/>
            <person name="Wu L."/>
            <person name="Ma J."/>
        </authorList>
    </citation>
    <scope>NUCLEOTIDE SEQUENCE [LARGE SCALE GENOMIC DNA]</scope>
    <source>
        <strain evidence="9">JCM 18304</strain>
    </source>
</reference>
<dbReference type="NCBIfam" id="NF038128">
    <property type="entry name" value="choice_anch_J"/>
    <property type="match status" value="1"/>
</dbReference>
<evidence type="ECO:0000256" key="2">
    <source>
        <dbReference type="ARBA" id="ARBA00022670"/>
    </source>
</evidence>
<feature type="region of interest" description="Disordered" evidence="6">
    <location>
        <begin position="955"/>
        <end position="979"/>
    </location>
</feature>
<dbReference type="Gene3D" id="3.40.50.200">
    <property type="entry name" value="Peptidase S8/S53 domain"/>
    <property type="match status" value="1"/>
</dbReference>
<feature type="domain" description="Peptidase S53" evidence="7">
    <location>
        <begin position="99"/>
        <end position="452"/>
    </location>
</feature>
<keyword evidence="1" id="KW-0880">Kelch repeat</keyword>
<evidence type="ECO:0000259" key="7">
    <source>
        <dbReference type="PROSITE" id="PS51695"/>
    </source>
</evidence>
<dbReference type="InterPro" id="IPR023828">
    <property type="entry name" value="Peptidase_S8_Ser-AS"/>
</dbReference>
<dbReference type="SUPFAM" id="SSF52743">
    <property type="entry name" value="Subtilisin-like"/>
    <property type="match status" value="1"/>
</dbReference>
<evidence type="ECO:0000256" key="5">
    <source>
        <dbReference type="ARBA" id="ARBA00022825"/>
    </source>
</evidence>
<dbReference type="Gene3D" id="2.120.10.80">
    <property type="entry name" value="Kelch-type beta propeller"/>
    <property type="match status" value="2"/>
</dbReference>
<dbReference type="PROSITE" id="PS00138">
    <property type="entry name" value="SUBTILASE_SER"/>
    <property type="match status" value="1"/>
</dbReference>
<organism evidence="8 9">
    <name type="scientific">Rugosimonospora acidiphila</name>
    <dbReference type="NCBI Taxonomy" id="556531"/>
    <lineage>
        <taxon>Bacteria</taxon>
        <taxon>Bacillati</taxon>
        <taxon>Actinomycetota</taxon>
        <taxon>Actinomycetes</taxon>
        <taxon>Micromonosporales</taxon>
        <taxon>Micromonosporaceae</taxon>
        <taxon>Rugosimonospora</taxon>
    </lineage>
</organism>
<dbReference type="InterPro" id="IPR030400">
    <property type="entry name" value="Sedolisin_dom"/>
</dbReference>